<dbReference type="Proteomes" id="UP000281474">
    <property type="component" value="Unassembled WGS sequence"/>
</dbReference>
<comment type="subcellular location">
    <subcellularLocation>
        <location evidence="1">Secreted</location>
    </subcellularLocation>
</comment>
<evidence type="ECO:0000256" key="3">
    <source>
        <dbReference type="ARBA" id="ARBA00022525"/>
    </source>
</evidence>
<dbReference type="RefSeq" id="WP_121840111.1">
    <property type="nucleotide sequence ID" value="NZ_ML014814.1"/>
</dbReference>
<gene>
    <name evidence="6" type="ORF">D5018_16595</name>
</gene>
<evidence type="ECO:0000256" key="5">
    <source>
        <dbReference type="ARBA" id="ARBA00023239"/>
    </source>
</evidence>
<evidence type="ECO:0000256" key="4">
    <source>
        <dbReference type="ARBA" id="ARBA00023026"/>
    </source>
</evidence>
<comment type="similarity">
    <text evidence="2">Belongs to the phosphothreonine lyase family.</text>
</comment>
<protein>
    <submittedName>
        <fullName evidence="6">Uncharacterized protein</fullName>
    </submittedName>
</protein>
<keyword evidence="5" id="KW-0456">Lyase</keyword>
<accession>A0A3L8PVV8</accession>
<evidence type="ECO:0000313" key="7">
    <source>
        <dbReference type="Proteomes" id="UP000281474"/>
    </source>
</evidence>
<dbReference type="GO" id="GO:0016829">
    <property type="term" value="F:lyase activity"/>
    <property type="evidence" value="ECO:0007669"/>
    <property type="project" value="UniProtKB-KW"/>
</dbReference>
<evidence type="ECO:0000256" key="2">
    <source>
        <dbReference type="ARBA" id="ARBA00009168"/>
    </source>
</evidence>
<comment type="caution">
    <text evidence="6">The sequence shown here is derived from an EMBL/GenBank/DDBJ whole genome shotgun (WGS) entry which is preliminary data.</text>
</comment>
<keyword evidence="3" id="KW-0964">Secreted</keyword>
<keyword evidence="4" id="KW-0843">Virulence</keyword>
<proteinExistence type="inferred from homology"/>
<dbReference type="Pfam" id="PF03536">
    <property type="entry name" value="VRP3"/>
    <property type="match status" value="1"/>
</dbReference>
<evidence type="ECO:0000256" key="1">
    <source>
        <dbReference type="ARBA" id="ARBA00004613"/>
    </source>
</evidence>
<dbReference type="AlphaFoldDB" id="A0A3L8PVV8"/>
<sequence>MENRFFYALHLYIVDIEQTVKAANFKSVKEPVTDVRPKHWGWVSYRNDRCSSRSSVNNSYLSDMPCSQILEAGTMKIMEMKS</sequence>
<evidence type="ECO:0000313" key="6">
    <source>
        <dbReference type="EMBL" id="RLV58558.1"/>
    </source>
</evidence>
<keyword evidence="7" id="KW-1185">Reference proteome</keyword>
<organism evidence="6 7">
    <name type="scientific">Parashewanella curva</name>
    <dbReference type="NCBI Taxonomy" id="2338552"/>
    <lineage>
        <taxon>Bacteria</taxon>
        <taxon>Pseudomonadati</taxon>
        <taxon>Pseudomonadota</taxon>
        <taxon>Gammaproteobacteria</taxon>
        <taxon>Alteromonadales</taxon>
        <taxon>Shewanellaceae</taxon>
        <taxon>Parashewanella</taxon>
    </lineage>
</organism>
<dbReference type="Gene3D" id="3.30.2430.10">
    <property type="entry name" value="phosphothreonine lyase"/>
    <property type="match status" value="1"/>
</dbReference>
<dbReference type="GO" id="GO:0005576">
    <property type="term" value="C:extracellular region"/>
    <property type="evidence" value="ECO:0007669"/>
    <property type="project" value="UniProtKB-SubCell"/>
</dbReference>
<name>A0A3L8PVV8_9GAMM</name>
<dbReference type="InterPro" id="IPR038498">
    <property type="entry name" value="OspF/SpvC_sf"/>
</dbReference>
<dbReference type="InterPro" id="IPR003519">
    <property type="entry name" value="OspF/SpvC"/>
</dbReference>
<reference evidence="6 7" key="1">
    <citation type="submission" date="2018-09" db="EMBL/GenBank/DDBJ databases">
        <title>Phylogeny of the Shewanellaceae, and recommendation for two new genera, Pseudoshewanella and Parashewanella.</title>
        <authorList>
            <person name="Wang G."/>
        </authorList>
    </citation>
    <scope>NUCLEOTIDE SEQUENCE [LARGE SCALE GENOMIC DNA]</scope>
    <source>
        <strain evidence="6 7">C51</strain>
    </source>
</reference>
<dbReference type="EMBL" id="QZEI01000065">
    <property type="protein sequence ID" value="RLV58558.1"/>
    <property type="molecule type" value="Genomic_DNA"/>
</dbReference>